<dbReference type="RefSeq" id="WP_003500053.1">
    <property type="nucleotide sequence ID" value="NZ_GL834309.1"/>
</dbReference>
<organism evidence="1 2">
    <name type="scientific">Clostridium symbiosum (strain WAL-14163)</name>
    <dbReference type="NCBI Taxonomy" id="742740"/>
    <lineage>
        <taxon>Bacteria</taxon>
        <taxon>Bacillati</taxon>
        <taxon>Bacillota</taxon>
        <taxon>Clostridia</taxon>
        <taxon>Lachnospirales</taxon>
        <taxon>Lachnospiraceae</taxon>
        <taxon>Otoolea</taxon>
    </lineage>
</organism>
<accession>E7GM89</accession>
<dbReference type="HOGENOM" id="CLU_607878_0_0_9"/>
<reference evidence="1 2" key="1">
    <citation type="submission" date="2010-12" db="EMBL/GenBank/DDBJ databases">
        <title>The Genome Sequence of Clostridium symbiosum strain WAL-14163.</title>
        <authorList>
            <person name="Earl A."/>
            <person name="Ward D."/>
            <person name="Feldgarden M."/>
            <person name="Gevers D."/>
            <person name="Finegold S.M."/>
            <person name="Summanen P.H."/>
            <person name="Molitoris D.R."/>
            <person name="Vaisanen M.L."/>
            <person name="Daigneault M."/>
            <person name="Young S.K."/>
            <person name="Zeng Q."/>
            <person name="Gargeya S."/>
            <person name="Fitzgerald M."/>
            <person name="Haas B."/>
            <person name="Abouelleil A."/>
            <person name="Alvarado L."/>
            <person name="Arachchi H.M."/>
            <person name="Berlin A."/>
            <person name="Brown A."/>
            <person name="Chapman S.B."/>
            <person name="Chen Z."/>
            <person name="Dunbar C."/>
            <person name="Freedman E."/>
            <person name="Gearin G."/>
            <person name="Gellesch M."/>
            <person name="Goldberg J."/>
            <person name="Griggs A."/>
            <person name="Gujja S."/>
            <person name="Heilman E."/>
            <person name="Heiman D."/>
            <person name="Howarth C."/>
            <person name="Larson L."/>
            <person name="Lui A."/>
            <person name="MacDonald P.J.P."/>
            <person name="Mehta T."/>
            <person name="Montmayeur A."/>
            <person name="Murphy C."/>
            <person name="Neiman D."/>
            <person name="Pearson M."/>
            <person name="Priest M."/>
            <person name="Roberts A."/>
            <person name="Saif S."/>
            <person name="Shea T."/>
            <person name="Shenoy N."/>
            <person name="Sisk P."/>
            <person name="Stolte C."/>
            <person name="Sykes S."/>
            <person name="White J."/>
            <person name="Yandava C."/>
            <person name="Nusbaum C."/>
            <person name="Birren B."/>
        </authorList>
    </citation>
    <scope>NUCLEOTIDE SEQUENCE [LARGE SCALE GENOMIC DNA]</scope>
    <source>
        <strain evidence="1 2">WAL-14163</strain>
    </source>
</reference>
<comment type="caution">
    <text evidence="1">The sequence shown here is derived from an EMBL/GenBank/DDBJ whole genome shotgun (WGS) entry which is preliminary data.</text>
</comment>
<name>E7GM89_CLOS6</name>
<dbReference type="AlphaFoldDB" id="E7GM89"/>
<proteinExistence type="predicted"/>
<protein>
    <submittedName>
        <fullName evidence="1">Uncharacterized protein</fullName>
    </submittedName>
</protein>
<evidence type="ECO:0000313" key="2">
    <source>
        <dbReference type="Proteomes" id="UP000002970"/>
    </source>
</evidence>
<gene>
    <name evidence="1" type="ORF">HMPREF9474_02034</name>
</gene>
<dbReference type="EMBL" id="ADLQ01000048">
    <property type="protein sequence ID" value="EGA94015.1"/>
    <property type="molecule type" value="Genomic_DNA"/>
</dbReference>
<dbReference type="Proteomes" id="UP000002970">
    <property type="component" value="Unassembled WGS sequence"/>
</dbReference>
<sequence>MSNIVSLYIDKYDIRDDESEEKRVRGIVNKIHEKGSVFCDFPFDYMMEDEQLVLLHHMMTSLPERQIMANMKKIDVDRYYMNFVYQSENSKEKTKSISENELEGYSPISLADEYLISRDIIRNPINDINGVLKYLLEINETVIRLYLQEKMQLKVMGLKTLNYEYIKEYIDYVANVLLQLLVYRVINKDSVKSLNVINVLSEKIDEIDELIEKQLGRSKKGWLKAREDSQSCLSAETVSKCFTAYVTHRSRFYEEFSIKEVLKEEMLNSPSLFREVPTEYKAKKIIVPADEIKTVKSIITEGQHIDGYKDKLETVRTFIDIMADYGGRQCHSLCLQDLKVYYREIFVSKSSYRRRRASRIVKEYIDQVALAKKERQSIPEFNKQSQYMFVREKINRGYFREKELSKEYIGKIVFEKKLYDLLLKLYLFYDIQDSLEFIYEVNYNLLNLYNSQLEG</sequence>
<evidence type="ECO:0000313" key="1">
    <source>
        <dbReference type="EMBL" id="EGA94015.1"/>
    </source>
</evidence>
<keyword evidence="2" id="KW-1185">Reference proteome</keyword>